<protein>
    <submittedName>
        <fullName evidence="3">Uncharacterized protein</fullName>
    </submittedName>
</protein>
<accession>A0A6H5HMJ6</accession>
<feature type="transmembrane region" description="Helical" evidence="2">
    <location>
        <begin position="306"/>
        <end position="324"/>
    </location>
</feature>
<sequence length="327" mass="36652">MSSTQNSSMMSFMFVVLMSRNSRKVGVLLDQAIMNKFLVLLASVLVVLLMAGSSTSAPAPFWFDELFPSRRSNSNPSQPRAGRALSGAEQYKRNCRIINPDPYAFPGKIPFPSVPRTKKFRNLELSSDSYQHNEFQHRKHENGRRSLELNENDGDVPKLNLLNKVWFSISRSKPKKTPHVLSELCDHHCYQPRTTLCTRSKNDGFENGVMVDDGTEKRHLRHGARQNGGECDKAKRSEACIRGSAHCIALVFPNETNLKPLLSCGHREIKCERIARKFVGPPTCRTCNTNLCDAIGEFPKSNASSLLFLLVAFGPVLLCLILFIDPS</sequence>
<name>A0A6H5HMJ6_9HEMI</name>
<evidence type="ECO:0000256" key="1">
    <source>
        <dbReference type="SAM" id="MobiDB-lite"/>
    </source>
</evidence>
<dbReference type="Proteomes" id="UP000479000">
    <property type="component" value="Unassembled WGS sequence"/>
</dbReference>
<keyword evidence="2" id="KW-0812">Transmembrane</keyword>
<keyword evidence="4" id="KW-1185">Reference proteome</keyword>
<dbReference type="OrthoDB" id="6599992at2759"/>
<organism evidence="3 4">
    <name type="scientific">Nesidiocoris tenuis</name>
    <dbReference type="NCBI Taxonomy" id="355587"/>
    <lineage>
        <taxon>Eukaryota</taxon>
        <taxon>Metazoa</taxon>
        <taxon>Ecdysozoa</taxon>
        <taxon>Arthropoda</taxon>
        <taxon>Hexapoda</taxon>
        <taxon>Insecta</taxon>
        <taxon>Pterygota</taxon>
        <taxon>Neoptera</taxon>
        <taxon>Paraneoptera</taxon>
        <taxon>Hemiptera</taxon>
        <taxon>Heteroptera</taxon>
        <taxon>Panheteroptera</taxon>
        <taxon>Cimicomorpha</taxon>
        <taxon>Miridae</taxon>
        <taxon>Dicyphina</taxon>
        <taxon>Nesidiocoris</taxon>
    </lineage>
</organism>
<proteinExistence type="predicted"/>
<gene>
    <name evidence="3" type="ORF">NTEN_LOCUS23133</name>
</gene>
<keyword evidence="2" id="KW-1133">Transmembrane helix</keyword>
<evidence type="ECO:0000313" key="4">
    <source>
        <dbReference type="Proteomes" id="UP000479000"/>
    </source>
</evidence>
<keyword evidence="2" id="KW-0472">Membrane</keyword>
<evidence type="ECO:0000256" key="2">
    <source>
        <dbReference type="SAM" id="Phobius"/>
    </source>
</evidence>
<dbReference type="EMBL" id="CADCXU010033952">
    <property type="protein sequence ID" value="CAB0019421.1"/>
    <property type="molecule type" value="Genomic_DNA"/>
</dbReference>
<dbReference type="AlphaFoldDB" id="A0A6H5HMJ6"/>
<feature type="region of interest" description="Disordered" evidence="1">
    <location>
        <begin position="132"/>
        <end position="151"/>
    </location>
</feature>
<reference evidence="3 4" key="1">
    <citation type="submission" date="2020-02" db="EMBL/GenBank/DDBJ databases">
        <authorList>
            <person name="Ferguson B K."/>
        </authorList>
    </citation>
    <scope>NUCLEOTIDE SEQUENCE [LARGE SCALE GENOMIC DNA]</scope>
</reference>
<evidence type="ECO:0000313" key="3">
    <source>
        <dbReference type="EMBL" id="CAB0019421.1"/>
    </source>
</evidence>